<evidence type="ECO:0000256" key="3">
    <source>
        <dbReference type="ARBA" id="ARBA00023315"/>
    </source>
</evidence>
<dbReference type="RefSeq" id="WP_177182993.1">
    <property type="nucleotide sequence ID" value="NZ_FNZA01000001.1"/>
</dbReference>
<comment type="similarity">
    <text evidence="1 4">Belongs to the antibiotic N-acetyltransferase family.</text>
</comment>
<dbReference type="SUPFAM" id="SSF110710">
    <property type="entry name" value="TTHA0583/YokD-like"/>
    <property type="match status" value="1"/>
</dbReference>
<keyword evidence="2 4" id="KW-0808">Transferase</keyword>
<keyword evidence="3 4" id="KW-0012">Acyltransferase</keyword>
<dbReference type="PANTHER" id="PTHR11104:SF0">
    <property type="entry name" value="SPBETA PROPHAGE-DERIVED AMINOGLYCOSIDE N(3')-ACETYLTRANSFERASE-LIKE PROTEIN YOKD"/>
    <property type="match status" value="1"/>
</dbReference>
<gene>
    <name evidence="5" type="ORF">SAMN04488058_101534</name>
</gene>
<evidence type="ECO:0000313" key="6">
    <source>
        <dbReference type="Proteomes" id="UP000199223"/>
    </source>
</evidence>
<evidence type="ECO:0000256" key="2">
    <source>
        <dbReference type="ARBA" id="ARBA00022679"/>
    </source>
</evidence>
<name>A0A1H6THW6_9DEIO</name>
<evidence type="ECO:0000256" key="1">
    <source>
        <dbReference type="ARBA" id="ARBA00006383"/>
    </source>
</evidence>
<sequence length="273" mass="29460">MFNLTRRAPVTAADLDQGLRALGLSGQEHVIVHASLRSFGHMEGGARAVVDTLGGRAATLVAPAFTYATLLSRPTSPVHASFHRDSRVSRDIGQVPQELVARAEAWRSFHPALSFVALGAEAERVTASQSLESPYQPIGALYDLGGYALLMGVDFGSNTTIHYGEHLAGMPLLTRWVPLGGGVQPTAFPNCSANFAALEPFVQGRQVQVGPAQLRLYRVRDLVDNAVKLLSAQPEALLCRVRSCRCQLVRERVRAEGLRPRPHLGLATQAGLR</sequence>
<dbReference type="EMBL" id="FNZA01000001">
    <property type="protein sequence ID" value="SEI75850.1"/>
    <property type="molecule type" value="Genomic_DNA"/>
</dbReference>
<keyword evidence="4" id="KW-0046">Antibiotic resistance</keyword>
<accession>A0A1H6THW6</accession>
<protein>
    <recommendedName>
        <fullName evidence="4">Aminoglycoside N(3)-acetyltransferase</fullName>
        <ecNumber evidence="4">2.3.1.-</ecNumber>
    </recommendedName>
</protein>
<comment type="catalytic activity">
    <reaction evidence="4">
        <text>a 2-deoxystreptamine antibiotic + acetyl-CoA = an N(3)-acetyl-2-deoxystreptamine antibiotic + CoA + H(+)</text>
        <dbReference type="Rhea" id="RHEA:12665"/>
        <dbReference type="ChEBI" id="CHEBI:15378"/>
        <dbReference type="ChEBI" id="CHEBI:57287"/>
        <dbReference type="ChEBI" id="CHEBI:57288"/>
        <dbReference type="ChEBI" id="CHEBI:57921"/>
        <dbReference type="ChEBI" id="CHEBI:77452"/>
        <dbReference type="EC" id="2.3.1.81"/>
    </reaction>
</comment>
<evidence type="ECO:0000256" key="4">
    <source>
        <dbReference type="RuleBase" id="RU365031"/>
    </source>
</evidence>
<dbReference type="InterPro" id="IPR028345">
    <property type="entry name" value="Antibiotic_NAT-like"/>
</dbReference>
<dbReference type="PANTHER" id="PTHR11104">
    <property type="entry name" value="AMINOGLYCOSIDE N3-ACETYLTRANSFERASE"/>
    <property type="match status" value="1"/>
</dbReference>
<dbReference type="GO" id="GO:0046353">
    <property type="term" value="F:aminoglycoside 3-N-acetyltransferase activity"/>
    <property type="evidence" value="ECO:0007669"/>
    <property type="project" value="UniProtKB-EC"/>
</dbReference>
<dbReference type="Pfam" id="PF02522">
    <property type="entry name" value="Antibiotic_NAT"/>
    <property type="match status" value="1"/>
</dbReference>
<dbReference type="EC" id="2.3.1.-" evidence="4"/>
<dbReference type="InterPro" id="IPR003679">
    <property type="entry name" value="Amioglycoside_AcTrfase"/>
</dbReference>
<proteinExistence type="inferred from homology"/>
<dbReference type="AlphaFoldDB" id="A0A1H6THW6"/>
<keyword evidence="6" id="KW-1185">Reference proteome</keyword>
<dbReference type="STRING" id="856736.SAMN04488058_101534"/>
<dbReference type="Proteomes" id="UP000199223">
    <property type="component" value="Unassembled WGS sequence"/>
</dbReference>
<reference evidence="6" key="1">
    <citation type="submission" date="2016-10" db="EMBL/GenBank/DDBJ databases">
        <authorList>
            <person name="Varghese N."/>
            <person name="Submissions S."/>
        </authorList>
    </citation>
    <scope>NUCLEOTIDE SEQUENCE [LARGE SCALE GENOMIC DNA]</scope>
    <source>
        <strain evidence="6">CGMCC 1.10218</strain>
    </source>
</reference>
<evidence type="ECO:0000313" key="5">
    <source>
        <dbReference type="EMBL" id="SEI75850.1"/>
    </source>
</evidence>
<organism evidence="5 6">
    <name type="scientific">Deinococcus reticulitermitis</name>
    <dbReference type="NCBI Taxonomy" id="856736"/>
    <lineage>
        <taxon>Bacteria</taxon>
        <taxon>Thermotogati</taxon>
        <taxon>Deinococcota</taxon>
        <taxon>Deinococci</taxon>
        <taxon>Deinococcales</taxon>
        <taxon>Deinococcaceae</taxon>
        <taxon>Deinococcus</taxon>
    </lineage>
</organism>
<dbReference type="GO" id="GO:0046677">
    <property type="term" value="P:response to antibiotic"/>
    <property type="evidence" value="ECO:0007669"/>
    <property type="project" value="UniProtKB-KW"/>
</dbReference>